<evidence type="ECO:0000313" key="2">
    <source>
        <dbReference type="EMBL" id="CAD8935615.1"/>
    </source>
</evidence>
<evidence type="ECO:0000256" key="1">
    <source>
        <dbReference type="SAM" id="MobiDB-lite"/>
    </source>
</evidence>
<feature type="compositionally biased region" description="Low complexity" evidence="1">
    <location>
        <begin position="120"/>
        <end position="133"/>
    </location>
</feature>
<sequence length="173" mass="19127">MQPSSCSSGSTHKEQPYYCSIQFCALLYNFALTNHIFALETGQLSSVSKLPYKALALYNMALTLIKVEGNYYDESPTCTSMAVAILNNMGQIQQELGIFDSAQTSFNMLLKEWLSLPAKNNSSSSSNNNNNSNTDDDGSDDDPAHWFMSESERKGVTMNLFLYSQTFHTAPAA</sequence>
<accession>A0A7S1D428</accession>
<proteinExistence type="predicted"/>
<organism evidence="2">
    <name type="scientific">Cyclophora tenuis</name>
    <name type="common">Marine diatom</name>
    <dbReference type="NCBI Taxonomy" id="216820"/>
    <lineage>
        <taxon>Eukaryota</taxon>
        <taxon>Sar</taxon>
        <taxon>Stramenopiles</taxon>
        <taxon>Ochrophyta</taxon>
        <taxon>Bacillariophyta</taxon>
        <taxon>Fragilariophyceae</taxon>
        <taxon>Fragilariophycidae</taxon>
        <taxon>Cyclophorales</taxon>
        <taxon>Cyclophoraceae</taxon>
        <taxon>Cyclophora</taxon>
    </lineage>
</organism>
<dbReference type="AlphaFoldDB" id="A0A7S1D428"/>
<reference evidence="2" key="1">
    <citation type="submission" date="2021-01" db="EMBL/GenBank/DDBJ databases">
        <authorList>
            <person name="Corre E."/>
            <person name="Pelletier E."/>
            <person name="Niang G."/>
            <person name="Scheremetjew M."/>
            <person name="Finn R."/>
            <person name="Kale V."/>
            <person name="Holt S."/>
            <person name="Cochrane G."/>
            <person name="Meng A."/>
            <person name="Brown T."/>
            <person name="Cohen L."/>
        </authorList>
    </citation>
    <scope>NUCLEOTIDE SEQUENCE</scope>
    <source>
        <strain evidence="2">ECT3854</strain>
    </source>
</reference>
<protein>
    <recommendedName>
        <fullName evidence="3">KIF-binding protein</fullName>
    </recommendedName>
</protein>
<gene>
    <name evidence="2" type="ORF">CTEN0397_LOCUS6649</name>
</gene>
<dbReference type="EMBL" id="HBFW01010283">
    <property type="protein sequence ID" value="CAD8935615.1"/>
    <property type="molecule type" value="Transcribed_RNA"/>
</dbReference>
<evidence type="ECO:0008006" key="3">
    <source>
        <dbReference type="Google" id="ProtNLM"/>
    </source>
</evidence>
<name>A0A7S1D428_CYCTE</name>
<feature type="region of interest" description="Disordered" evidence="1">
    <location>
        <begin position="118"/>
        <end position="146"/>
    </location>
</feature>